<keyword evidence="3" id="KW-0479">Metal-binding</keyword>
<protein>
    <submittedName>
        <fullName evidence="11">Transcriptional repressor NF-X1</fullName>
    </submittedName>
</protein>
<feature type="domain" description="R3H" evidence="10">
    <location>
        <begin position="333"/>
        <end position="400"/>
    </location>
</feature>
<dbReference type="SMART" id="SM00393">
    <property type="entry name" value="R3H"/>
    <property type="match status" value="1"/>
</dbReference>
<dbReference type="GO" id="GO:0000977">
    <property type="term" value="F:RNA polymerase II transcription regulatory region sequence-specific DNA binding"/>
    <property type="evidence" value="ECO:0007669"/>
    <property type="project" value="TreeGrafter"/>
</dbReference>
<keyword evidence="4" id="KW-0677">Repeat</keyword>
<evidence type="ECO:0000256" key="3">
    <source>
        <dbReference type="ARBA" id="ARBA00022723"/>
    </source>
</evidence>
<organism evidence="11 12">
    <name type="scientific">Geodia barretti</name>
    <name type="common">Barrett's horny sponge</name>
    <dbReference type="NCBI Taxonomy" id="519541"/>
    <lineage>
        <taxon>Eukaryota</taxon>
        <taxon>Metazoa</taxon>
        <taxon>Porifera</taxon>
        <taxon>Demospongiae</taxon>
        <taxon>Heteroscleromorpha</taxon>
        <taxon>Tetractinellida</taxon>
        <taxon>Astrophorina</taxon>
        <taxon>Geodiidae</taxon>
        <taxon>Geodia</taxon>
    </lineage>
</organism>
<evidence type="ECO:0000256" key="4">
    <source>
        <dbReference type="ARBA" id="ARBA00022737"/>
    </source>
</evidence>
<dbReference type="Pfam" id="PF01424">
    <property type="entry name" value="R3H"/>
    <property type="match status" value="1"/>
</dbReference>
<keyword evidence="6" id="KW-0862">Zinc</keyword>
<dbReference type="CDD" id="cd02325">
    <property type="entry name" value="R3H"/>
    <property type="match status" value="1"/>
</dbReference>
<proteinExistence type="inferred from homology"/>
<dbReference type="EMBL" id="CASHTH010004293">
    <property type="protein sequence ID" value="CAI8055654.1"/>
    <property type="molecule type" value="Genomic_DNA"/>
</dbReference>
<evidence type="ECO:0000256" key="1">
    <source>
        <dbReference type="ARBA" id="ARBA00004123"/>
    </source>
</evidence>
<dbReference type="PROSITE" id="PS51061">
    <property type="entry name" value="R3H"/>
    <property type="match status" value="1"/>
</dbReference>
<reference evidence="11" key="1">
    <citation type="submission" date="2023-03" db="EMBL/GenBank/DDBJ databases">
        <authorList>
            <person name="Steffen K."/>
            <person name="Cardenas P."/>
        </authorList>
    </citation>
    <scope>NUCLEOTIDE SEQUENCE</scope>
</reference>
<keyword evidence="5" id="KW-0863">Zinc-finger</keyword>
<keyword evidence="7" id="KW-0805">Transcription regulation</keyword>
<dbReference type="SMART" id="SM00438">
    <property type="entry name" value="ZnF_NFX"/>
    <property type="match status" value="5"/>
</dbReference>
<comment type="caution">
    <text evidence="11">The sequence shown here is derived from an EMBL/GenBank/DDBJ whole genome shotgun (WGS) entry which is preliminary data.</text>
</comment>
<dbReference type="InterPro" id="IPR036867">
    <property type="entry name" value="R3H_dom_sf"/>
</dbReference>
<comment type="subcellular location">
    <subcellularLocation>
        <location evidence="1">Nucleus</location>
    </subcellularLocation>
</comment>
<dbReference type="InterPro" id="IPR034078">
    <property type="entry name" value="NFX1_fam"/>
</dbReference>
<evidence type="ECO:0000259" key="10">
    <source>
        <dbReference type="PROSITE" id="PS51061"/>
    </source>
</evidence>
<evidence type="ECO:0000256" key="6">
    <source>
        <dbReference type="ARBA" id="ARBA00022833"/>
    </source>
</evidence>
<evidence type="ECO:0000256" key="9">
    <source>
        <dbReference type="ARBA" id="ARBA00023242"/>
    </source>
</evidence>
<dbReference type="AlphaFoldDB" id="A0AA35TXL3"/>
<evidence type="ECO:0000256" key="2">
    <source>
        <dbReference type="ARBA" id="ARBA00007269"/>
    </source>
</evidence>
<dbReference type="PANTHER" id="PTHR12360">
    <property type="entry name" value="NUCLEAR TRANSCRIPTION FACTOR, X-BOX BINDING 1 NFX1"/>
    <property type="match status" value="1"/>
</dbReference>
<dbReference type="PANTHER" id="PTHR12360:SF12">
    <property type="entry name" value="TRANSCRIPTIONAL REPRESSOR NF-X1"/>
    <property type="match status" value="1"/>
</dbReference>
<keyword evidence="9" id="KW-0539">Nucleus</keyword>
<evidence type="ECO:0000256" key="7">
    <source>
        <dbReference type="ARBA" id="ARBA00023015"/>
    </source>
</evidence>
<dbReference type="GO" id="GO:0000122">
    <property type="term" value="P:negative regulation of transcription by RNA polymerase II"/>
    <property type="evidence" value="ECO:0007669"/>
    <property type="project" value="TreeGrafter"/>
</dbReference>
<evidence type="ECO:0000313" key="11">
    <source>
        <dbReference type="EMBL" id="CAI8055654.1"/>
    </source>
</evidence>
<dbReference type="InterPro" id="IPR000967">
    <property type="entry name" value="Znf_NFX1"/>
</dbReference>
<accession>A0AA35TXL3</accession>
<dbReference type="GO" id="GO:0000981">
    <property type="term" value="F:DNA-binding transcription factor activity, RNA polymerase II-specific"/>
    <property type="evidence" value="ECO:0007669"/>
    <property type="project" value="TreeGrafter"/>
</dbReference>
<dbReference type="SUPFAM" id="SSF82708">
    <property type="entry name" value="R3H domain"/>
    <property type="match status" value="1"/>
</dbReference>
<dbReference type="Gene3D" id="3.30.1370.50">
    <property type="entry name" value="R3H-like domain"/>
    <property type="match status" value="1"/>
</dbReference>
<evidence type="ECO:0000313" key="12">
    <source>
        <dbReference type="Proteomes" id="UP001174909"/>
    </source>
</evidence>
<keyword evidence="8" id="KW-0804">Transcription</keyword>
<comment type="similarity">
    <text evidence="2">Belongs to the NFX1 family.</text>
</comment>
<evidence type="ECO:0000256" key="8">
    <source>
        <dbReference type="ARBA" id="ARBA00023163"/>
    </source>
</evidence>
<name>A0AA35TXL3_GEOBA</name>
<sequence length="400" mass="44711">MNCPCGATPLSALPCQDEPFLENDTPTCGRRCGKKLPCSTQGEQHICRSQCHNGPCPPCTKSRIVQCYECKVKVRLDCQEIDLTDQYVCSKCFKPCKQVMNCGRHQCGKHNCAEQEMAHLCNKKCMKRLPCGSHDCDQPCHSGDCKECTKTSIKKLSCDCGEEVRVQCGAITPECKKRCARVHACAHQVTHTCHNKETCPPCYAQVQRTCVGGHDTSTVYCYEDKITCNVMCGKPLPCGHKCQEEYHNGICKKECKQHCLIKCKNGSHNCVATCHYPHKCPSCKETFILKCKCGNKEQRALCSFVQSNGKTLQCGTGCTAQVHSTQPRRGAGEDFEDWVIAQLKSFIKKAKKGLIPPEYKFKTTSSYNRRIIHIQATAHGCTSESVGVEPNRYTMVYYKK</sequence>
<dbReference type="GO" id="GO:0008270">
    <property type="term" value="F:zinc ion binding"/>
    <property type="evidence" value="ECO:0007669"/>
    <property type="project" value="UniProtKB-KW"/>
</dbReference>
<dbReference type="GO" id="GO:0005634">
    <property type="term" value="C:nucleus"/>
    <property type="evidence" value="ECO:0007669"/>
    <property type="project" value="UniProtKB-SubCell"/>
</dbReference>
<dbReference type="InterPro" id="IPR001374">
    <property type="entry name" value="R3H_dom"/>
</dbReference>
<dbReference type="Proteomes" id="UP001174909">
    <property type="component" value="Unassembled WGS sequence"/>
</dbReference>
<keyword evidence="12" id="KW-1185">Reference proteome</keyword>
<evidence type="ECO:0000256" key="5">
    <source>
        <dbReference type="ARBA" id="ARBA00022771"/>
    </source>
</evidence>
<gene>
    <name evidence="11" type="ORF">GBAR_LOCUS30362</name>
</gene>